<organism evidence="1">
    <name type="scientific">Rhizophora mucronata</name>
    <name type="common">Asiatic mangrove</name>
    <dbReference type="NCBI Taxonomy" id="61149"/>
    <lineage>
        <taxon>Eukaryota</taxon>
        <taxon>Viridiplantae</taxon>
        <taxon>Streptophyta</taxon>
        <taxon>Embryophyta</taxon>
        <taxon>Tracheophyta</taxon>
        <taxon>Spermatophyta</taxon>
        <taxon>Magnoliopsida</taxon>
        <taxon>eudicotyledons</taxon>
        <taxon>Gunneridae</taxon>
        <taxon>Pentapetalae</taxon>
        <taxon>rosids</taxon>
        <taxon>fabids</taxon>
        <taxon>Malpighiales</taxon>
        <taxon>Rhizophoraceae</taxon>
        <taxon>Rhizophora</taxon>
    </lineage>
</organism>
<proteinExistence type="predicted"/>
<evidence type="ECO:0000313" key="1">
    <source>
        <dbReference type="EMBL" id="MBX52818.1"/>
    </source>
</evidence>
<name>A0A2P2PDJ0_RHIMU</name>
<reference evidence="1" key="1">
    <citation type="submission" date="2018-02" db="EMBL/GenBank/DDBJ databases">
        <title>Rhizophora mucronata_Transcriptome.</title>
        <authorList>
            <person name="Meera S.P."/>
            <person name="Sreeshan A."/>
            <person name="Augustine A."/>
        </authorList>
    </citation>
    <scope>NUCLEOTIDE SEQUENCE</scope>
    <source>
        <tissue evidence="1">Leaf</tissue>
    </source>
</reference>
<sequence length="30" mass="3663">MVNIILYLSCRCLWNSWFYFTIPTLLGYEC</sequence>
<dbReference type="EMBL" id="GGEC01072334">
    <property type="protein sequence ID" value="MBX52818.1"/>
    <property type="molecule type" value="Transcribed_RNA"/>
</dbReference>
<dbReference type="AlphaFoldDB" id="A0A2P2PDJ0"/>
<protein>
    <submittedName>
        <fullName evidence="1">Uncharacterized protein</fullName>
    </submittedName>
</protein>
<accession>A0A2P2PDJ0</accession>